<dbReference type="EC" id="4.2.1.17" evidence="4"/>
<accession>A0A5C8NNY5</accession>
<dbReference type="PROSITE" id="PS00166">
    <property type="entry name" value="ENOYL_COA_HYDRATASE"/>
    <property type="match status" value="1"/>
</dbReference>
<dbReference type="InterPro" id="IPR018376">
    <property type="entry name" value="Enoyl-CoA_hyd/isom_CS"/>
</dbReference>
<dbReference type="CDD" id="cd06558">
    <property type="entry name" value="crotonase-like"/>
    <property type="match status" value="1"/>
</dbReference>
<dbReference type="AlphaFoldDB" id="A0A5C8NNY5"/>
<dbReference type="Proteomes" id="UP000321574">
    <property type="component" value="Unassembled WGS sequence"/>
</dbReference>
<dbReference type="Pfam" id="PF00378">
    <property type="entry name" value="ECH_1"/>
    <property type="match status" value="1"/>
</dbReference>
<name>A0A5C8NNY5_9BACI</name>
<dbReference type="InterPro" id="IPR029045">
    <property type="entry name" value="ClpP/crotonase-like_dom_sf"/>
</dbReference>
<evidence type="ECO:0000313" key="4">
    <source>
        <dbReference type="EMBL" id="TXL62531.1"/>
    </source>
</evidence>
<evidence type="ECO:0000256" key="2">
    <source>
        <dbReference type="ARBA" id="ARBA00023239"/>
    </source>
</evidence>
<keyword evidence="5" id="KW-1185">Reference proteome</keyword>
<dbReference type="OrthoDB" id="9775794at2"/>
<dbReference type="PANTHER" id="PTHR11941:SF175">
    <property type="entry name" value="ENOYL-COA HYDRATASE-RELATED"/>
    <property type="match status" value="1"/>
</dbReference>
<dbReference type="InterPro" id="IPR001753">
    <property type="entry name" value="Enoyl-CoA_hydra/iso"/>
</dbReference>
<evidence type="ECO:0000313" key="5">
    <source>
        <dbReference type="Proteomes" id="UP000321574"/>
    </source>
</evidence>
<dbReference type="NCBIfam" id="NF005803">
    <property type="entry name" value="PRK07658.1"/>
    <property type="match status" value="1"/>
</dbReference>
<dbReference type="FunFam" id="1.10.12.10:FF:000001">
    <property type="entry name" value="Probable enoyl-CoA hydratase, mitochondrial"/>
    <property type="match status" value="1"/>
</dbReference>
<organism evidence="4 5">
    <name type="scientific">Cerasibacillus terrae</name>
    <dbReference type="NCBI Taxonomy" id="2498845"/>
    <lineage>
        <taxon>Bacteria</taxon>
        <taxon>Bacillati</taxon>
        <taxon>Bacillota</taxon>
        <taxon>Bacilli</taxon>
        <taxon>Bacillales</taxon>
        <taxon>Bacillaceae</taxon>
        <taxon>Cerasibacillus</taxon>
    </lineage>
</organism>
<dbReference type="GO" id="GO:0004300">
    <property type="term" value="F:enoyl-CoA hydratase activity"/>
    <property type="evidence" value="ECO:0007669"/>
    <property type="project" value="UniProtKB-EC"/>
</dbReference>
<dbReference type="GO" id="GO:0006635">
    <property type="term" value="P:fatty acid beta-oxidation"/>
    <property type="evidence" value="ECO:0007669"/>
    <property type="project" value="TreeGrafter"/>
</dbReference>
<reference evidence="4 5" key="1">
    <citation type="submission" date="2019-06" db="EMBL/GenBank/DDBJ databases">
        <title>Cerasibacillus sp. nov., isolated from maize field.</title>
        <authorList>
            <person name="Lin S.-Y."/>
            <person name="Tsai C.-F."/>
            <person name="Young C.-C."/>
        </authorList>
    </citation>
    <scope>NUCLEOTIDE SEQUENCE [LARGE SCALE GENOMIC DNA]</scope>
    <source>
        <strain evidence="4 5">CC-CFT480</strain>
    </source>
</reference>
<dbReference type="SUPFAM" id="SSF52096">
    <property type="entry name" value="ClpP/crotonase"/>
    <property type="match status" value="1"/>
</dbReference>
<evidence type="ECO:0000256" key="3">
    <source>
        <dbReference type="RuleBase" id="RU003707"/>
    </source>
</evidence>
<comment type="caution">
    <text evidence="4">The sequence shown here is derived from an EMBL/GenBank/DDBJ whole genome shotgun (WGS) entry which is preliminary data.</text>
</comment>
<evidence type="ECO:0000256" key="1">
    <source>
        <dbReference type="ARBA" id="ARBA00005254"/>
    </source>
</evidence>
<keyword evidence="2 4" id="KW-0456">Lyase</keyword>
<dbReference type="FunFam" id="3.90.226.10:FF:000009">
    <property type="entry name" value="Carnitinyl-CoA dehydratase"/>
    <property type="match status" value="1"/>
</dbReference>
<dbReference type="Gene3D" id="3.90.226.10">
    <property type="entry name" value="2-enoyl-CoA Hydratase, Chain A, domain 1"/>
    <property type="match status" value="1"/>
</dbReference>
<gene>
    <name evidence="4" type="ORF">FHP05_12050</name>
</gene>
<protein>
    <submittedName>
        <fullName evidence="4">Enoyl-CoA hydratase</fullName>
        <ecNumber evidence="4">4.2.1.17</ecNumber>
    </submittedName>
</protein>
<sequence>MSAIQYEKDGKIGILTIKSPPANALSTTILKDLEKSLDTIEEEQDVKAIVLKGEGRFFSAGADIKEFTSLQKASDFTSLSKKGQNLFNRIENFPIPFIAAIHGAALGGGMELALACHMRIVTEKAKLGLPEINLGIIPGFAGTQRLPRYVGSPKAHEMILTGVPISGNEAYEWGLANRVTTEESLLEETMKLAKNIADKGRLAIEQVMKLIPYADGCEFSKGLDAEAEAFAEVFGTEDATEGVQAFIEKRKPVFKDK</sequence>
<dbReference type="PANTHER" id="PTHR11941">
    <property type="entry name" value="ENOYL-COA HYDRATASE-RELATED"/>
    <property type="match status" value="1"/>
</dbReference>
<dbReference type="EMBL" id="VDUW01000009">
    <property type="protein sequence ID" value="TXL62531.1"/>
    <property type="molecule type" value="Genomic_DNA"/>
</dbReference>
<comment type="similarity">
    <text evidence="1 3">Belongs to the enoyl-CoA hydratase/isomerase family.</text>
</comment>
<proteinExistence type="inferred from homology"/>
<dbReference type="RefSeq" id="WP_147668580.1">
    <property type="nucleotide sequence ID" value="NZ_VDUW01000009.1"/>
</dbReference>